<comment type="caution">
    <text evidence="1">The sequence shown here is derived from an EMBL/GenBank/DDBJ whole genome shotgun (WGS) entry which is preliminary data.</text>
</comment>
<evidence type="ECO:0008006" key="3">
    <source>
        <dbReference type="Google" id="ProtNLM"/>
    </source>
</evidence>
<proteinExistence type="predicted"/>
<dbReference type="AlphaFoldDB" id="A0A1E5XLL7"/>
<protein>
    <recommendedName>
        <fullName evidence="3">DUF1127 domain-containing protein</fullName>
    </recommendedName>
</protein>
<dbReference type="OrthoDB" id="7951322at2"/>
<evidence type="ECO:0000313" key="1">
    <source>
        <dbReference type="EMBL" id="OEO29513.1"/>
    </source>
</evidence>
<reference evidence="1 2" key="1">
    <citation type="journal article" date="2015" name="Genome Announc.">
        <title>Genome Assemblies of Three Soil-Associated Devosia species: D. insulae, D. limi, and D. soli.</title>
        <authorList>
            <person name="Hassan Y.I."/>
            <person name="Lepp D."/>
            <person name="Zhou T."/>
        </authorList>
    </citation>
    <scope>NUCLEOTIDE SEQUENCE [LARGE SCALE GENOMIC DNA]</scope>
    <source>
        <strain evidence="1 2">DS-56</strain>
    </source>
</reference>
<dbReference type="Proteomes" id="UP000095463">
    <property type="component" value="Unassembled WGS sequence"/>
</dbReference>
<dbReference type="RefSeq" id="WP_069911240.1">
    <property type="nucleotide sequence ID" value="NZ_LAJE02000284.1"/>
</dbReference>
<name>A0A1E5XLL7_9HYPH</name>
<dbReference type="EMBL" id="LAJE02000284">
    <property type="protein sequence ID" value="OEO29513.1"/>
    <property type="molecule type" value="Genomic_DNA"/>
</dbReference>
<keyword evidence="2" id="KW-1185">Reference proteome</keyword>
<accession>A0A1E5XLL7</accession>
<evidence type="ECO:0000313" key="2">
    <source>
        <dbReference type="Proteomes" id="UP000095463"/>
    </source>
</evidence>
<sequence length="64" mass="6960">MLYQPKPRNRAAALARHVLVAVAGVFAGLGRGHSDGAYLDGMRGSELEDLGLRRVDDGSYRTFK</sequence>
<organism evidence="1 2">
    <name type="scientific">Devosia insulae DS-56</name>
    <dbReference type="NCBI Taxonomy" id="1116389"/>
    <lineage>
        <taxon>Bacteria</taxon>
        <taxon>Pseudomonadati</taxon>
        <taxon>Pseudomonadota</taxon>
        <taxon>Alphaproteobacteria</taxon>
        <taxon>Hyphomicrobiales</taxon>
        <taxon>Devosiaceae</taxon>
        <taxon>Devosia</taxon>
    </lineage>
</organism>
<gene>
    <name evidence="1" type="ORF">VW23_025215</name>
</gene>